<dbReference type="GO" id="GO:0016810">
    <property type="term" value="F:hydrolase activity, acting on carbon-nitrogen (but not peptide) bonds"/>
    <property type="evidence" value="ECO:0007669"/>
    <property type="project" value="InterPro"/>
</dbReference>
<feature type="compositionally biased region" description="Polar residues" evidence="1">
    <location>
        <begin position="582"/>
        <end position="594"/>
    </location>
</feature>
<dbReference type="PANTHER" id="PTHR22642:SF2">
    <property type="entry name" value="PROTEIN LONG AFTER FAR-RED 3"/>
    <property type="match status" value="1"/>
</dbReference>
<name>A0A9N8HBA2_9STRA</name>
<dbReference type="InterPro" id="IPR032466">
    <property type="entry name" value="Metal_Hydrolase"/>
</dbReference>
<dbReference type="Proteomes" id="UP001153069">
    <property type="component" value="Unassembled WGS sequence"/>
</dbReference>
<proteinExistence type="predicted"/>
<dbReference type="Gene3D" id="3.20.20.140">
    <property type="entry name" value="Metal-dependent hydrolases"/>
    <property type="match status" value="1"/>
</dbReference>
<dbReference type="AlphaFoldDB" id="A0A9N8HBA2"/>
<evidence type="ECO:0000313" key="4">
    <source>
        <dbReference type="Proteomes" id="UP001153069"/>
    </source>
</evidence>
<evidence type="ECO:0000256" key="1">
    <source>
        <dbReference type="SAM" id="MobiDB-lite"/>
    </source>
</evidence>
<reference evidence="3" key="1">
    <citation type="submission" date="2020-06" db="EMBL/GenBank/DDBJ databases">
        <authorList>
            <consortium name="Plant Systems Biology data submission"/>
        </authorList>
    </citation>
    <scope>NUCLEOTIDE SEQUENCE</scope>
    <source>
        <strain evidence="3">D6</strain>
    </source>
</reference>
<protein>
    <submittedName>
        <fullName evidence="3">Substituted formamide deformylase</fullName>
    </submittedName>
</protein>
<accession>A0A9N8HBA2</accession>
<feature type="domain" description="Amidohydrolase 3" evidence="2">
    <location>
        <begin position="79"/>
        <end position="575"/>
    </location>
</feature>
<dbReference type="InterPro" id="IPR013108">
    <property type="entry name" value="Amidohydro_3"/>
</dbReference>
<dbReference type="SUPFAM" id="SSF51556">
    <property type="entry name" value="Metallo-dependent hydrolases"/>
    <property type="match status" value="1"/>
</dbReference>
<dbReference type="InterPro" id="IPR011059">
    <property type="entry name" value="Metal-dep_hydrolase_composite"/>
</dbReference>
<dbReference type="OrthoDB" id="3501663at2759"/>
<organism evidence="3 4">
    <name type="scientific">Seminavis robusta</name>
    <dbReference type="NCBI Taxonomy" id="568900"/>
    <lineage>
        <taxon>Eukaryota</taxon>
        <taxon>Sar</taxon>
        <taxon>Stramenopiles</taxon>
        <taxon>Ochrophyta</taxon>
        <taxon>Bacillariophyta</taxon>
        <taxon>Bacillariophyceae</taxon>
        <taxon>Bacillariophycidae</taxon>
        <taxon>Naviculales</taxon>
        <taxon>Naviculaceae</taxon>
        <taxon>Seminavis</taxon>
    </lineage>
</organism>
<feature type="region of interest" description="Disordered" evidence="1">
    <location>
        <begin position="582"/>
        <end position="612"/>
    </location>
</feature>
<dbReference type="Gene3D" id="3.10.310.70">
    <property type="match status" value="1"/>
</dbReference>
<keyword evidence="4" id="KW-1185">Reference proteome</keyword>
<evidence type="ECO:0000259" key="2">
    <source>
        <dbReference type="Pfam" id="PF07969"/>
    </source>
</evidence>
<sequence>MANMTAIIKRLNIPWIRCLLILLLASALLTNAHVILYNGRIYTVDTDHPEATALAFDEQGVITGVGSYQSLLEQFPDYETLDLQGQLVLPGFIDPHQHPVEFGINSQICYVSNTAPLAEIPLWLQDCPNSGAFGDQGWIVGAGVDLANLVAELEQQDAWYTPLQVLDDSFPDTPVVILDQLGHGALANSAAMNAVGYQAGTDLPEEGGHVLKDINGNRLGIVLENAQQKLRDAFFPPTKTNQETAYQSLLQAQTTLNRNGITTVSDAGGFWRQAQTESWARAEREGLLTVRASNALYIYPDEVLETQLPKLERRFSNDKTKLVRFNQAKIYVDGILSLGTGKVYDPYLYDPFAPYKTATIQEEWRGMEYFGNSSNLNRVAQSLVDKGFQLHVHVTGDDAANLAITAIEQLTTNSTGPHRLTHCYLVDAADRPRLARAGIVADFQMAPSSVTRAYQDDLAELVGTNLAATLLPIQQVYDEGAMVTLSSDWDADALSPLVKLQTVMKRGDFQKLETIIPMMTLNAAKLLHQDSTTGSITVGKYADLVVIDQDIFDLPYDQIATAKVTRTYLQGEVVFGDSIASSKRSGNKVSNAYASTRGHGRTNPKHDDPQWPGSKHLDAFGLTINILHDAVPHETSWELARRDGDTWTTVRLYLGSEEGQESSMVSTSLTNLVGGAWYRLTVSDEGSNGICCDRGKGWISVTGVVLATTMPGLVWGNNGEFGSSIEVYIEIDSSGYVDMISLDASTAETA</sequence>
<comment type="caution">
    <text evidence="3">The sequence shown here is derived from an EMBL/GenBank/DDBJ whole genome shotgun (WGS) entry which is preliminary data.</text>
</comment>
<dbReference type="PANTHER" id="PTHR22642">
    <property type="entry name" value="IMIDAZOLONEPROPIONASE"/>
    <property type="match status" value="1"/>
</dbReference>
<evidence type="ECO:0000313" key="3">
    <source>
        <dbReference type="EMBL" id="CAB9506517.1"/>
    </source>
</evidence>
<dbReference type="SUPFAM" id="SSF51338">
    <property type="entry name" value="Composite domain of metallo-dependent hydrolases"/>
    <property type="match status" value="1"/>
</dbReference>
<dbReference type="EMBL" id="CAICTM010000268">
    <property type="protein sequence ID" value="CAB9506517.1"/>
    <property type="molecule type" value="Genomic_DNA"/>
</dbReference>
<dbReference type="Pfam" id="PF07969">
    <property type="entry name" value="Amidohydro_3"/>
    <property type="match status" value="1"/>
</dbReference>
<dbReference type="Gene3D" id="2.30.40.10">
    <property type="entry name" value="Urease, subunit C, domain 1"/>
    <property type="match status" value="1"/>
</dbReference>
<gene>
    <name evidence="3" type="ORF">SEMRO_269_G104070.1</name>
</gene>